<sequence length="134" mass="15711">MPDQDDVFRVLQEMMNRHAFELEEAIEAHHDWREALEHGIATRDWQHSYTEVACDECCKLGRWLHQAADEVRADAAWQRVHDAHVLFHHEASEVVKLAQTDRMKEAVEALWPGSKFERASARLLELLQEWRDAA</sequence>
<gene>
    <name evidence="1" type="ORF">HZA61_06705</name>
</gene>
<accession>A0A933SD98</accession>
<evidence type="ECO:0000313" key="1">
    <source>
        <dbReference type="EMBL" id="MBI5169160.1"/>
    </source>
</evidence>
<protein>
    <submittedName>
        <fullName evidence="1">CZB domain-containing protein</fullName>
    </submittedName>
</protein>
<proteinExistence type="predicted"/>
<reference evidence="1" key="1">
    <citation type="submission" date="2020-07" db="EMBL/GenBank/DDBJ databases">
        <title>Huge and variable diversity of episymbiotic CPR bacteria and DPANN archaea in groundwater ecosystems.</title>
        <authorList>
            <person name="He C.Y."/>
            <person name="Keren R."/>
            <person name="Whittaker M."/>
            <person name="Farag I.F."/>
            <person name="Doudna J."/>
            <person name="Cate J.H.D."/>
            <person name="Banfield J.F."/>
        </authorList>
    </citation>
    <scope>NUCLEOTIDE SEQUENCE</scope>
    <source>
        <strain evidence="1">NC_groundwater_1813_Pr3_B-0.1um_71_17</strain>
    </source>
</reference>
<dbReference type="Proteomes" id="UP000696931">
    <property type="component" value="Unassembled WGS sequence"/>
</dbReference>
<dbReference type="Gene3D" id="1.20.120.30">
    <property type="entry name" value="Aspartate receptor, ligand-binding domain"/>
    <property type="match status" value="1"/>
</dbReference>
<comment type="caution">
    <text evidence="1">The sequence shown here is derived from an EMBL/GenBank/DDBJ whole genome shotgun (WGS) entry which is preliminary data.</text>
</comment>
<dbReference type="EMBL" id="JACRIW010000043">
    <property type="protein sequence ID" value="MBI5169160.1"/>
    <property type="molecule type" value="Genomic_DNA"/>
</dbReference>
<evidence type="ECO:0000313" key="2">
    <source>
        <dbReference type="Proteomes" id="UP000696931"/>
    </source>
</evidence>
<dbReference type="AlphaFoldDB" id="A0A933SD98"/>
<name>A0A933SD98_UNCEI</name>
<organism evidence="1 2">
    <name type="scientific">Eiseniibacteriota bacterium</name>
    <dbReference type="NCBI Taxonomy" id="2212470"/>
    <lineage>
        <taxon>Bacteria</taxon>
        <taxon>Candidatus Eiseniibacteriota</taxon>
    </lineage>
</organism>